<dbReference type="AlphaFoldDB" id="A9FY32"/>
<evidence type="ECO:0000313" key="2">
    <source>
        <dbReference type="Proteomes" id="UP000002139"/>
    </source>
</evidence>
<dbReference type="STRING" id="448385.sce5414"/>
<sequence>MSYVDGFVVPVPAGKKQAYRDLAEKAAAVFKEHGAIRVVECWGDDVPDGKITDFKGAVKAEEGEVVVFSWIVWPSKEARDEGNKKVMEDPRMQMNNEDSPFDGKRMIYGGFDVIVDV</sequence>
<dbReference type="PIRSF" id="PIRSF007028">
    <property type="entry name" value="UCP007028"/>
    <property type="match status" value="1"/>
</dbReference>
<dbReference type="KEGG" id="scl:sce5414"/>
<dbReference type="Proteomes" id="UP000002139">
    <property type="component" value="Chromosome"/>
</dbReference>
<evidence type="ECO:0008006" key="3">
    <source>
        <dbReference type="Google" id="ProtNLM"/>
    </source>
</evidence>
<dbReference type="Gene3D" id="3.30.70.100">
    <property type="match status" value="1"/>
</dbReference>
<dbReference type="HOGENOM" id="CLU_136844_0_0_7"/>
<accession>A9FY32</accession>
<dbReference type="BioCyc" id="SCEL448385:SCE_RS27780-MONOMER"/>
<gene>
    <name evidence="1" type="ordered locus">sce5414</name>
</gene>
<reference evidence="1 2" key="1">
    <citation type="journal article" date="2007" name="Nat. Biotechnol.">
        <title>Complete genome sequence of the myxobacterium Sorangium cellulosum.</title>
        <authorList>
            <person name="Schneiker S."/>
            <person name="Perlova O."/>
            <person name="Kaiser O."/>
            <person name="Gerth K."/>
            <person name="Alici A."/>
            <person name="Altmeyer M.O."/>
            <person name="Bartels D."/>
            <person name="Bekel T."/>
            <person name="Beyer S."/>
            <person name="Bode E."/>
            <person name="Bode H.B."/>
            <person name="Bolten C.J."/>
            <person name="Choudhuri J.V."/>
            <person name="Doss S."/>
            <person name="Elnakady Y.A."/>
            <person name="Frank B."/>
            <person name="Gaigalat L."/>
            <person name="Goesmann A."/>
            <person name="Groeger C."/>
            <person name="Gross F."/>
            <person name="Jelsbak L."/>
            <person name="Jelsbak L."/>
            <person name="Kalinowski J."/>
            <person name="Kegler C."/>
            <person name="Knauber T."/>
            <person name="Konietzny S."/>
            <person name="Kopp M."/>
            <person name="Krause L."/>
            <person name="Krug D."/>
            <person name="Linke B."/>
            <person name="Mahmud T."/>
            <person name="Martinez-Arias R."/>
            <person name="McHardy A.C."/>
            <person name="Merai M."/>
            <person name="Meyer F."/>
            <person name="Mormann S."/>
            <person name="Munoz-Dorado J."/>
            <person name="Perez J."/>
            <person name="Pradella S."/>
            <person name="Rachid S."/>
            <person name="Raddatz G."/>
            <person name="Rosenau F."/>
            <person name="Rueckert C."/>
            <person name="Sasse F."/>
            <person name="Scharfe M."/>
            <person name="Schuster S.C."/>
            <person name="Suen G."/>
            <person name="Treuner-Lange A."/>
            <person name="Velicer G.J."/>
            <person name="Vorholter F.-J."/>
            <person name="Weissman K.J."/>
            <person name="Welch R.D."/>
            <person name="Wenzel S.C."/>
            <person name="Whitworth D.E."/>
            <person name="Wilhelm S."/>
            <person name="Wittmann C."/>
            <person name="Bloecker H."/>
            <person name="Puehler A."/>
            <person name="Mueller R."/>
        </authorList>
    </citation>
    <scope>NUCLEOTIDE SEQUENCE [LARGE SCALE GENOMIC DNA]</scope>
    <source>
        <strain evidence="2">So ce56</strain>
    </source>
</reference>
<name>A9FY32_SORC5</name>
<evidence type="ECO:0000313" key="1">
    <source>
        <dbReference type="EMBL" id="CAN95577.1"/>
    </source>
</evidence>
<dbReference type="RefSeq" id="WP_012238045.1">
    <property type="nucleotide sequence ID" value="NC_010162.1"/>
</dbReference>
<protein>
    <recommendedName>
        <fullName evidence="3">RNA signal recognition particle</fullName>
    </recommendedName>
</protein>
<keyword evidence="2" id="KW-1185">Reference proteome</keyword>
<dbReference type="SUPFAM" id="SSF54909">
    <property type="entry name" value="Dimeric alpha+beta barrel"/>
    <property type="match status" value="1"/>
</dbReference>
<dbReference type="Pfam" id="PF07237">
    <property type="entry name" value="DUF1428"/>
    <property type="match status" value="1"/>
</dbReference>
<dbReference type="EMBL" id="AM746676">
    <property type="protein sequence ID" value="CAN95577.1"/>
    <property type="molecule type" value="Genomic_DNA"/>
</dbReference>
<dbReference type="OrthoDB" id="9792392at2"/>
<dbReference type="eggNOG" id="COG5507">
    <property type="taxonomic scope" value="Bacteria"/>
</dbReference>
<proteinExistence type="predicted"/>
<dbReference type="InterPro" id="IPR009874">
    <property type="entry name" value="DUF1428"/>
</dbReference>
<dbReference type="InterPro" id="IPR011008">
    <property type="entry name" value="Dimeric_a/b-barrel"/>
</dbReference>
<organism evidence="1 2">
    <name type="scientific">Sorangium cellulosum (strain So ce56)</name>
    <name type="common">Polyangium cellulosum (strain So ce56)</name>
    <dbReference type="NCBI Taxonomy" id="448385"/>
    <lineage>
        <taxon>Bacteria</taxon>
        <taxon>Pseudomonadati</taxon>
        <taxon>Myxococcota</taxon>
        <taxon>Polyangia</taxon>
        <taxon>Polyangiales</taxon>
        <taxon>Polyangiaceae</taxon>
        <taxon>Sorangium</taxon>
    </lineage>
</organism>